<proteinExistence type="inferred from homology"/>
<comment type="cofactor">
    <cofactor evidence="4">
        <name>Fe(2+)</name>
        <dbReference type="ChEBI" id="CHEBI:29033"/>
    </cofactor>
    <text evidence="4">Binds 1 Fe(2+) ion.</text>
</comment>
<dbReference type="PANTHER" id="PTHR10458">
    <property type="entry name" value="PEPTIDE DEFORMYLASE"/>
    <property type="match status" value="1"/>
</dbReference>
<dbReference type="InterPro" id="IPR023635">
    <property type="entry name" value="Peptide_deformylase"/>
</dbReference>
<comment type="caution">
    <text evidence="5">The sequence shown here is derived from an EMBL/GenBank/DDBJ whole genome shotgun (WGS) entry which is preliminary data.</text>
</comment>
<organism evidence="5 6">
    <name type="scientific">Sphingobacterium humi</name>
    <dbReference type="NCBI Taxonomy" id="1796905"/>
    <lineage>
        <taxon>Bacteria</taxon>
        <taxon>Pseudomonadati</taxon>
        <taxon>Bacteroidota</taxon>
        <taxon>Sphingobacteriia</taxon>
        <taxon>Sphingobacteriales</taxon>
        <taxon>Sphingobacteriaceae</taxon>
        <taxon>Sphingobacterium</taxon>
    </lineage>
</organism>
<dbReference type="Pfam" id="PF01327">
    <property type="entry name" value="Pep_deformylase"/>
    <property type="match status" value="1"/>
</dbReference>
<dbReference type="Proteomes" id="UP000435036">
    <property type="component" value="Unassembled WGS sequence"/>
</dbReference>
<name>A0A6N8L2T2_9SPHI</name>
<evidence type="ECO:0000313" key="6">
    <source>
        <dbReference type="Proteomes" id="UP000435036"/>
    </source>
</evidence>
<protein>
    <recommendedName>
        <fullName evidence="4">Peptide deformylase</fullName>
        <shortName evidence="4">PDF</shortName>
        <ecNumber evidence="4">3.5.1.88</ecNumber>
    </recommendedName>
    <alternativeName>
        <fullName evidence="4">Polypeptide deformylase</fullName>
    </alternativeName>
</protein>
<comment type="function">
    <text evidence="4">Removes the formyl group from the N-terminal Met of newly synthesized proteins. Requires at least a dipeptide for an efficient rate of reaction. N-terminal L-methionine is a prerequisite for activity but the enzyme has broad specificity at other positions.</text>
</comment>
<keyword evidence="4" id="KW-0408">Iron</keyword>
<dbReference type="PANTHER" id="PTHR10458:SF22">
    <property type="entry name" value="PEPTIDE DEFORMYLASE"/>
    <property type="match status" value="1"/>
</dbReference>
<dbReference type="HAMAP" id="MF_00163">
    <property type="entry name" value="Pep_deformylase"/>
    <property type="match status" value="1"/>
</dbReference>
<evidence type="ECO:0000256" key="4">
    <source>
        <dbReference type="HAMAP-Rule" id="MF_00163"/>
    </source>
</evidence>
<gene>
    <name evidence="4" type="primary">def</name>
    <name evidence="5" type="ORF">GQF63_18680</name>
</gene>
<dbReference type="CDD" id="cd00487">
    <property type="entry name" value="Pep_deformylase"/>
    <property type="match status" value="1"/>
</dbReference>
<feature type="binding site" evidence="4">
    <location>
        <position position="146"/>
    </location>
    <ligand>
        <name>Fe cation</name>
        <dbReference type="ChEBI" id="CHEBI:24875"/>
    </ligand>
</feature>
<keyword evidence="3 4" id="KW-0378">Hydrolase</keyword>
<keyword evidence="6" id="KW-1185">Reference proteome</keyword>
<dbReference type="NCBIfam" id="TIGR00079">
    <property type="entry name" value="pept_deformyl"/>
    <property type="match status" value="1"/>
</dbReference>
<dbReference type="OrthoDB" id="9784988at2"/>
<feature type="binding site" evidence="4">
    <location>
        <position position="104"/>
    </location>
    <ligand>
        <name>Fe cation</name>
        <dbReference type="ChEBI" id="CHEBI:24875"/>
    </ligand>
</feature>
<dbReference type="EMBL" id="WSQA01000019">
    <property type="protein sequence ID" value="MVZ64055.1"/>
    <property type="molecule type" value="Genomic_DNA"/>
</dbReference>
<evidence type="ECO:0000256" key="1">
    <source>
        <dbReference type="ARBA" id="ARBA00010759"/>
    </source>
</evidence>
<evidence type="ECO:0000313" key="5">
    <source>
        <dbReference type="EMBL" id="MVZ64055.1"/>
    </source>
</evidence>
<sequence length="195" mass="21939">MKLPIVAYGDPVLRKKAEEIDEDYPALKGLIANMFETMYAANGVGLAAPQVGLPIRVFVIDASPFGEDDEDGPGDPTAKDFKRVFINPIMVEETGEKWPFSEGCLSIPHINEEVLRPEHIVINYLDENFEEQEEELTGLAARVVQHEYDHIEGKLFIDKLGPLRKAMLKGKLDAISKGQIRVAYKMSFPQLKKKR</sequence>
<dbReference type="GO" id="GO:0042586">
    <property type="term" value="F:peptide deformylase activity"/>
    <property type="evidence" value="ECO:0007669"/>
    <property type="project" value="UniProtKB-UniRule"/>
</dbReference>
<dbReference type="GO" id="GO:0046872">
    <property type="term" value="F:metal ion binding"/>
    <property type="evidence" value="ECO:0007669"/>
    <property type="project" value="UniProtKB-KW"/>
</dbReference>
<keyword evidence="2 4" id="KW-0479">Metal-binding</keyword>
<dbReference type="GO" id="GO:0006412">
    <property type="term" value="P:translation"/>
    <property type="evidence" value="ECO:0007669"/>
    <property type="project" value="UniProtKB-UniRule"/>
</dbReference>
<reference evidence="5 6" key="1">
    <citation type="submission" date="2019-12" db="EMBL/GenBank/DDBJ databases">
        <authorList>
            <person name="Dong K."/>
        </authorList>
    </citation>
    <scope>NUCLEOTIDE SEQUENCE [LARGE SCALE GENOMIC DNA]</scope>
    <source>
        <strain evidence="5 6">JCM 31225</strain>
    </source>
</reference>
<dbReference type="PRINTS" id="PR01576">
    <property type="entry name" value="PDEFORMYLASE"/>
</dbReference>
<dbReference type="Gene3D" id="3.90.45.10">
    <property type="entry name" value="Peptide deformylase"/>
    <property type="match status" value="1"/>
</dbReference>
<feature type="binding site" evidence="4">
    <location>
        <position position="150"/>
    </location>
    <ligand>
        <name>Fe cation</name>
        <dbReference type="ChEBI" id="CHEBI:24875"/>
    </ligand>
</feature>
<comment type="similarity">
    <text evidence="1 4">Belongs to the polypeptide deformylase family.</text>
</comment>
<dbReference type="RefSeq" id="WP_160370772.1">
    <property type="nucleotide sequence ID" value="NZ_WSQA01000019.1"/>
</dbReference>
<keyword evidence="4" id="KW-0648">Protein biosynthesis</keyword>
<evidence type="ECO:0000256" key="2">
    <source>
        <dbReference type="ARBA" id="ARBA00022723"/>
    </source>
</evidence>
<feature type="active site" evidence="4">
    <location>
        <position position="147"/>
    </location>
</feature>
<dbReference type="AlphaFoldDB" id="A0A6N8L2T2"/>
<evidence type="ECO:0000256" key="3">
    <source>
        <dbReference type="ARBA" id="ARBA00022801"/>
    </source>
</evidence>
<dbReference type="PIRSF" id="PIRSF004749">
    <property type="entry name" value="Pep_def"/>
    <property type="match status" value="1"/>
</dbReference>
<accession>A0A6N8L2T2</accession>
<dbReference type="SUPFAM" id="SSF56420">
    <property type="entry name" value="Peptide deformylase"/>
    <property type="match status" value="1"/>
</dbReference>
<comment type="catalytic activity">
    <reaction evidence="4">
        <text>N-terminal N-formyl-L-methionyl-[peptide] + H2O = N-terminal L-methionyl-[peptide] + formate</text>
        <dbReference type="Rhea" id="RHEA:24420"/>
        <dbReference type="Rhea" id="RHEA-COMP:10639"/>
        <dbReference type="Rhea" id="RHEA-COMP:10640"/>
        <dbReference type="ChEBI" id="CHEBI:15377"/>
        <dbReference type="ChEBI" id="CHEBI:15740"/>
        <dbReference type="ChEBI" id="CHEBI:49298"/>
        <dbReference type="ChEBI" id="CHEBI:64731"/>
        <dbReference type="EC" id="3.5.1.88"/>
    </reaction>
</comment>
<dbReference type="NCBIfam" id="NF001159">
    <property type="entry name" value="PRK00150.1-3"/>
    <property type="match status" value="1"/>
</dbReference>
<dbReference type="InterPro" id="IPR036821">
    <property type="entry name" value="Peptide_deformylase_sf"/>
</dbReference>
<dbReference type="EC" id="3.5.1.88" evidence="4"/>